<dbReference type="Proteomes" id="UP000075324">
    <property type="component" value="Unassembled WGS sequence"/>
</dbReference>
<feature type="region of interest" description="Disordered" evidence="2">
    <location>
        <begin position="304"/>
        <end position="324"/>
    </location>
</feature>
<feature type="region of interest" description="Disordered" evidence="2">
    <location>
        <begin position="109"/>
        <end position="152"/>
    </location>
</feature>
<comment type="caution">
    <text evidence="4">The sequence shown here is derived from an EMBL/GenBank/DDBJ whole genome shotgun (WGS) entry which is preliminary data.</text>
</comment>
<dbReference type="SUPFAM" id="SSF158499">
    <property type="entry name" value="DnaD domain-like"/>
    <property type="match status" value="1"/>
</dbReference>
<evidence type="ECO:0000256" key="1">
    <source>
        <dbReference type="ARBA" id="ARBA00093462"/>
    </source>
</evidence>
<feature type="domain" description="DnaB/C C-terminal" evidence="3">
    <location>
        <begin position="201"/>
        <end position="269"/>
    </location>
</feature>
<sequence length="340" mass="39598">MGTRLLLDDEPLVILPSLAVAIGLNESIFVQQLHYWLEKSEHVHDGYKWVYNTYEDWREQFPFWSESTIRRIITKLEKIGIIVAANLNRSKIDKTKWYRIDYEKLAELTQETPSDQDEQTTVQDDVSTAQNDQTTVQNEQSTDEIDSPSVQNEQSICSNWTDDLLNLNRPIPEITTENTTDINKEVVVDTPVRESMNPFLFFEQNGFGVIGSYIGEKISNWIADTSEELVLEAMKIAVENGVKTWKYVESILRDWSEKGYRTVEQVRAAQMAFKEQQAKKRNGSGSVKQRRPVRTEMIPDWLGNINYDVPESADHHDSDVERRRRELEERLKKYKDTNDE</sequence>
<comment type="similarity">
    <text evidence="1">Belongs to the DnaB/DnaD family.</text>
</comment>
<feature type="compositionally biased region" description="Polar residues" evidence="2">
    <location>
        <begin position="129"/>
        <end position="140"/>
    </location>
</feature>
<name>A0A150MJG4_9BACL</name>
<gene>
    <name evidence="4" type="ORF">B4110_0596</name>
</gene>
<organism evidence="4 5">
    <name type="scientific">Parageobacillus toebii</name>
    <dbReference type="NCBI Taxonomy" id="153151"/>
    <lineage>
        <taxon>Bacteria</taxon>
        <taxon>Bacillati</taxon>
        <taxon>Bacillota</taxon>
        <taxon>Bacilli</taxon>
        <taxon>Bacillales</taxon>
        <taxon>Anoxybacillaceae</taxon>
        <taxon>Parageobacillus</taxon>
    </lineage>
</organism>
<dbReference type="PATRIC" id="fig|153151.4.peg.1259"/>
<dbReference type="InterPro" id="IPR034829">
    <property type="entry name" value="DnaD-like_sf"/>
</dbReference>
<dbReference type="EMBL" id="LQYW01000149">
    <property type="protein sequence ID" value="KYD24588.1"/>
    <property type="molecule type" value="Genomic_DNA"/>
</dbReference>
<proteinExistence type="inferred from homology"/>
<dbReference type="Gene3D" id="1.10.10.630">
    <property type="entry name" value="DnaD domain-like"/>
    <property type="match status" value="1"/>
</dbReference>
<dbReference type="InterPro" id="IPR053162">
    <property type="entry name" value="DnaD"/>
</dbReference>
<dbReference type="Pfam" id="PF07261">
    <property type="entry name" value="DnaB_2"/>
    <property type="match status" value="1"/>
</dbReference>
<accession>A0A150MJG4</accession>
<dbReference type="NCBIfam" id="TIGR01446">
    <property type="entry name" value="DnaD_dom"/>
    <property type="match status" value="1"/>
</dbReference>
<evidence type="ECO:0000313" key="5">
    <source>
        <dbReference type="Proteomes" id="UP000075324"/>
    </source>
</evidence>
<dbReference type="PANTHER" id="PTHR37293">
    <property type="entry name" value="PHAGE REPLICATION PROTEIN-RELATED"/>
    <property type="match status" value="1"/>
</dbReference>
<dbReference type="InterPro" id="IPR006343">
    <property type="entry name" value="DnaB/C_C"/>
</dbReference>
<dbReference type="AlphaFoldDB" id="A0A150MJG4"/>
<reference evidence="4 5" key="1">
    <citation type="submission" date="2016-01" db="EMBL/GenBank/DDBJ databases">
        <title>Draft Genome Sequences of Seven Thermophilic Sporeformers Isolated from Foods.</title>
        <authorList>
            <person name="Berendsen E.M."/>
            <person name="Wells-Bennik M.H."/>
            <person name="Krawcyk A.O."/>
            <person name="De Jong A."/>
            <person name="Holsappel S."/>
            <person name="Eijlander R.T."/>
            <person name="Kuipers O.P."/>
        </authorList>
    </citation>
    <scope>NUCLEOTIDE SEQUENCE [LARGE SCALE GENOMIC DNA]</scope>
    <source>
        <strain evidence="4 5">B4110</strain>
    </source>
</reference>
<protein>
    <recommendedName>
        <fullName evidence="3">DnaB/C C-terminal domain-containing protein</fullName>
    </recommendedName>
</protein>
<evidence type="ECO:0000259" key="3">
    <source>
        <dbReference type="Pfam" id="PF07261"/>
    </source>
</evidence>
<dbReference type="RefSeq" id="WP_062678870.1">
    <property type="nucleotide sequence ID" value="NZ_LQYW01000149.1"/>
</dbReference>
<dbReference type="PANTHER" id="PTHR37293:SF9">
    <property type="entry name" value="PHI ETA ORF 22-LIKE PROTEIN"/>
    <property type="match status" value="1"/>
</dbReference>
<feature type="compositionally biased region" description="Low complexity" evidence="2">
    <location>
        <begin position="119"/>
        <end position="128"/>
    </location>
</feature>
<evidence type="ECO:0000313" key="4">
    <source>
        <dbReference type="EMBL" id="KYD24588.1"/>
    </source>
</evidence>
<feature type="compositionally biased region" description="Basic and acidic residues" evidence="2">
    <location>
        <begin position="312"/>
        <end position="324"/>
    </location>
</feature>
<evidence type="ECO:0000256" key="2">
    <source>
        <dbReference type="SAM" id="MobiDB-lite"/>
    </source>
</evidence>